<reference evidence="3 4" key="1">
    <citation type="submission" date="2022-11" db="EMBL/GenBank/DDBJ databases">
        <title>Mucor velutinosus strain NIH1002 WGS.</title>
        <authorList>
            <person name="Subramanian P."/>
            <person name="Mullikin J.C."/>
            <person name="Segre J.A."/>
            <person name="Zelazny A.M."/>
        </authorList>
    </citation>
    <scope>NUCLEOTIDE SEQUENCE [LARGE SCALE GENOMIC DNA]</scope>
    <source>
        <strain evidence="3 4">NIH1002</strain>
    </source>
</reference>
<comment type="caution">
    <text evidence="3">The sequence shown here is derived from an EMBL/GenBank/DDBJ whole genome shotgun (WGS) entry which is preliminary data.</text>
</comment>
<dbReference type="PANTHER" id="PTHR16255">
    <property type="entry name" value="REQUIRED FOR MEIOTIC NUCLEAR DIVISION PROTEIN 1 HOMOLOG"/>
    <property type="match status" value="1"/>
</dbReference>
<dbReference type="PANTHER" id="PTHR16255:SF1">
    <property type="entry name" value="REQUIRED FOR MEIOTIC NUCLEAR DIVISION PROTEIN 1 HOMOLOG"/>
    <property type="match status" value="1"/>
</dbReference>
<gene>
    <name evidence="3" type="primary">IZH3_1</name>
    <name evidence="3" type="ORF">ATC70_001756</name>
</gene>
<organism evidence="3 4">
    <name type="scientific">Mucor velutinosus</name>
    <dbReference type="NCBI Taxonomy" id="708070"/>
    <lineage>
        <taxon>Eukaryota</taxon>
        <taxon>Fungi</taxon>
        <taxon>Fungi incertae sedis</taxon>
        <taxon>Mucoromycota</taxon>
        <taxon>Mucoromycotina</taxon>
        <taxon>Mucoromycetes</taxon>
        <taxon>Mucorales</taxon>
        <taxon>Mucorineae</taxon>
        <taxon>Mucoraceae</taxon>
        <taxon>Mucor</taxon>
    </lineage>
</organism>
<dbReference type="InterPro" id="IPR003734">
    <property type="entry name" value="DUF155"/>
</dbReference>
<evidence type="ECO:0000313" key="3">
    <source>
        <dbReference type="EMBL" id="KAK4514169.1"/>
    </source>
</evidence>
<proteinExistence type="inferred from homology"/>
<dbReference type="Pfam" id="PF02582">
    <property type="entry name" value="DUF155"/>
    <property type="match status" value="1"/>
</dbReference>
<protein>
    <submittedName>
        <fullName evidence="3">Inc metabolism membrane protein</fullName>
    </submittedName>
</protein>
<name>A0AAN7DCT0_9FUNG</name>
<sequence length="197" mass="22038">MLRHLARLHYKPSFSSKHCFRGSTTWTLCIIRGYYEVTAKQLSLDWNRQGCWSVAGLTSQTYCLADEYELDGICTKLPIDGYFVQNNYEDMLHISNAQSGGDVYLFSNGTVVFWGSDQGKQAGFLHFIRQQQSTSKAVESKEVVEYTIDEDEVTDMKGDIVILDPYIPSVDLSKNAFSHGLGRAAKLSSPSNPSTAI</sequence>
<comment type="similarity">
    <text evidence="1">Belongs to the RMD1/sif2 family.</text>
</comment>
<dbReference type="AlphaFoldDB" id="A0AAN7DCT0"/>
<dbReference type="EMBL" id="JASEJX010000015">
    <property type="protein sequence ID" value="KAK4514169.1"/>
    <property type="molecule type" value="Genomic_DNA"/>
</dbReference>
<evidence type="ECO:0000256" key="1">
    <source>
        <dbReference type="ARBA" id="ARBA00008306"/>
    </source>
</evidence>
<dbReference type="RefSeq" id="XP_064680835.1">
    <property type="nucleotide sequence ID" value="XM_064821149.1"/>
</dbReference>
<keyword evidence="4" id="KW-1185">Reference proteome</keyword>
<dbReference type="GeneID" id="89945458"/>
<feature type="domain" description="DUF155" evidence="2">
    <location>
        <begin position="103"/>
        <end position="188"/>
    </location>
</feature>
<evidence type="ECO:0000313" key="4">
    <source>
        <dbReference type="Proteomes" id="UP001304243"/>
    </source>
</evidence>
<dbReference type="GO" id="GO:0005739">
    <property type="term" value="C:mitochondrion"/>
    <property type="evidence" value="ECO:0007669"/>
    <property type="project" value="UniProtKB-ARBA"/>
</dbReference>
<accession>A0AAN7DCT0</accession>
<dbReference type="Proteomes" id="UP001304243">
    <property type="component" value="Unassembled WGS sequence"/>
</dbReference>
<evidence type="ECO:0000259" key="2">
    <source>
        <dbReference type="Pfam" id="PF02582"/>
    </source>
</evidence>
<dbReference type="InterPro" id="IPR051624">
    <property type="entry name" value="RMD1/Sad1-interacting"/>
</dbReference>